<dbReference type="GO" id="GO:0005506">
    <property type="term" value="F:iron ion binding"/>
    <property type="evidence" value="ECO:0007669"/>
    <property type="project" value="InterPro"/>
</dbReference>
<evidence type="ECO:0000259" key="7">
    <source>
        <dbReference type="Pfam" id="PF04116"/>
    </source>
</evidence>
<evidence type="ECO:0000256" key="2">
    <source>
        <dbReference type="ARBA" id="ARBA00022692"/>
    </source>
</evidence>
<evidence type="ECO:0000313" key="9">
    <source>
        <dbReference type="Proteomes" id="UP000186002"/>
    </source>
</evidence>
<keyword evidence="3 6" id="KW-1133">Transmembrane helix</keyword>
<feature type="transmembrane region" description="Helical" evidence="6">
    <location>
        <begin position="103"/>
        <end position="121"/>
    </location>
</feature>
<proteinExistence type="predicted"/>
<gene>
    <name evidence="8" type="ORF">SAMN05444272_1713</name>
</gene>
<dbReference type="EMBL" id="FRBW01000002">
    <property type="protein sequence ID" value="SHM07536.1"/>
    <property type="molecule type" value="Genomic_DNA"/>
</dbReference>
<sequence>MQCGTICESLGLRDFGGAEPLEFFMRPCAFGACYDDREAMLTQVLDILLEFLPFYAAVYGINVFLYFATGWVLVQIQNRHPEHRIQKNRRGEKRMWKEIRQSVWSLTVTAGCMAGGIFLSYKGWTLVDPLPLTWWSAILMFAVSVVAFDTWFYWGHRFMHTKLMYRFHAEHHRSVAPTVWSTYSDDLVDAFVMQCYYLWAVVILPIPIEVLIVHRLWDHFNGTIGHSGFEFYASPLSRLPSPMVCVTFHDQHHSKFRYNFANFFSFWDRVCGTIAPNYDEQVKVFETIGQPGNEAVAPSKAPAEGKSADLVRDAGARAPGE</sequence>
<feature type="domain" description="Fatty acid hydroxylase" evidence="7">
    <location>
        <begin position="142"/>
        <end position="273"/>
    </location>
</feature>
<dbReference type="STRING" id="735517.SAMN05444272_1713"/>
<keyword evidence="4 6" id="KW-0472">Membrane</keyword>
<dbReference type="Pfam" id="PF04116">
    <property type="entry name" value="FA_hydroxylase"/>
    <property type="match status" value="1"/>
</dbReference>
<evidence type="ECO:0000256" key="3">
    <source>
        <dbReference type="ARBA" id="ARBA00022989"/>
    </source>
</evidence>
<dbReference type="PANTHER" id="PTHR11863">
    <property type="entry name" value="STEROL DESATURASE"/>
    <property type="match status" value="1"/>
</dbReference>
<keyword evidence="9" id="KW-1185">Reference proteome</keyword>
<evidence type="ECO:0000256" key="4">
    <source>
        <dbReference type="ARBA" id="ARBA00023136"/>
    </source>
</evidence>
<evidence type="ECO:0000256" key="5">
    <source>
        <dbReference type="SAM" id="MobiDB-lite"/>
    </source>
</evidence>
<reference evidence="8 9" key="1">
    <citation type="submission" date="2016-11" db="EMBL/GenBank/DDBJ databases">
        <authorList>
            <person name="Jaros S."/>
            <person name="Januszkiewicz K."/>
            <person name="Wedrychowicz H."/>
        </authorList>
    </citation>
    <scope>NUCLEOTIDE SEQUENCE [LARGE SCALE GENOMIC DNA]</scope>
    <source>
        <strain evidence="8 9">DSM 22153</strain>
    </source>
</reference>
<accession>A0A1M7FU67</accession>
<dbReference type="AlphaFoldDB" id="A0A1M7FU67"/>
<dbReference type="GO" id="GO:0016491">
    <property type="term" value="F:oxidoreductase activity"/>
    <property type="evidence" value="ECO:0007669"/>
    <property type="project" value="InterPro"/>
</dbReference>
<organism evidence="8 9">
    <name type="scientific">Roseibium suaedae</name>
    <dbReference type="NCBI Taxonomy" id="735517"/>
    <lineage>
        <taxon>Bacteria</taxon>
        <taxon>Pseudomonadati</taxon>
        <taxon>Pseudomonadota</taxon>
        <taxon>Alphaproteobacteria</taxon>
        <taxon>Hyphomicrobiales</taxon>
        <taxon>Stappiaceae</taxon>
        <taxon>Roseibium</taxon>
    </lineage>
</organism>
<dbReference type="Proteomes" id="UP000186002">
    <property type="component" value="Unassembled WGS sequence"/>
</dbReference>
<name>A0A1M7FU67_9HYPH</name>
<keyword evidence="2 6" id="KW-0812">Transmembrane</keyword>
<evidence type="ECO:0000256" key="6">
    <source>
        <dbReference type="SAM" id="Phobius"/>
    </source>
</evidence>
<dbReference type="GO" id="GO:0008610">
    <property type="term" value="P:lipid biosynthetic process"/>
    <property type="evidence" value="ECO:0007669"/>
    <property type="project" value="InterPro"/>
</dbReference>
<feature type="transmembrane region" description="Helical" evidence="6">
    <location>
        <begin position="54"/>
        <end position="74"/>
    </location>
</feature>
<dbReference type="GO" id="GO:0016020">
    <property type="term" value="C:membrane"/>
    <property type="evidence" value="ECO:0007669"/>
    <property type="project" value="UniProtKB-SubCell"/>
</dbReference>
<feature type="region of interest" description="Disordered" evidence="5">
    <location>
        <begin position="293"/>
        <end position="321"/>
    </location>
</feature>
<evidence type="ECO:0000313" key="8">
    <source>
        <dbReference type="EMBL" id="SHM07536.1"/>
    </source>
</evidence>
<dbReference type="InterPro" id="IPR050307">
    <property type="entry name" value="Sterol_Desaturase_Related"/>
</dbReference>
<dbReference type="InterPro" id="IPR006694">
    <property type="entry name" value="Fatty_acid_hydroxylase"/>
</dbReference>
<feature type="transmembrane region" description="Helical" evidence="6">
    <location>
        <begin position="196"/>
        <end position="217"/>
    </location>
</feature>
<protein>
    <submittedName>
        <fullName evidence="8">Sterol desaturase/sphingolipid hydroxylase, fatty acid hydroxylase superfamily</fullName>
    </submittedName>
</protein>
<feature type="compositionally biased region" description="Basic and acidic residues" evidence="5">
    <location>
        <begin position="306"/>
        <end position="321"/>
    </location>
</feature>
<feature type="transmembrane region" description="Helical" evidence="6">
    <location>
        <begin position="133"/>
        <end position="154"/>
    </location>
</feature>
<evidence type="ECO:0000256" key="1">
    <source>
        <dbReference type="ARBA" id="ARBA00004370"/>
    </source>
</evidence>
<comment type="subcellular location">
    <subcellularLocation>
        <location evidence="1">Membrane</location>
    </subcellularLocation>
</comment>